<keyword evidence="2" id="KW-1133">Transmembrane helix</keyword>
<feature type="region of interest" description="Disordered" evidence="1">
    <location>
        <begin position="293"/>
        <end position="360"/>
    </location>
</feature>
<evidence type="ECO:0000313" key="4">
    <source>
        <dbReference type="EMBL" id="KAF5861095.1"/>
    </source>
</evidence>
<feature type="compositionally biased region" description="Low complexity" evidence="1">
    <location>
        <begin position="304"/>
        <end position="315"/>
    </location>
</feature>
<proteinExistence type="predicted"/>
<accession>A0A8H6A764</accession>
<keyword evidence="5" id="KW-1185">Reference proteome</keyword>
<feature type="compositionally biased region" description="Polar residues" evidence="1">
    <location>
        <begin position="339"/>
        <end position="348"/>
    </location>
</feature>
<dbReference type="PANTHER" id="PTHR38794:SF3">
    <property type="entry name" value="INTEGRAL MEMBRANE PROTEIN"/>
    <property type="match status" value="1"/>
</dbReference>
<evidence type="ECO:0000259" key="3">
    <source>
        <dbReference type="Pfam" id="PF20684"/>
    </source>
</evidence>
<feature type="transmembrane region" description="Helical" evidence="2">
    <location>
        <begin position="20"/>
        <end position="40"/>
    </location>
</feature>
<evidence type="ECO:0000256" key="1">
    <source>
        <dbReference type="SAM" id="MobiDB-lite"/>
    </source>
</evidence>
<feature type="transmembrane region" description="Helical" evidence="2">
    <location>
        <begin position="175"/>
        <end position="199"/>
    </location>
</feature>
<feature type="transmembrane region" description="Helical" evidence="2">
    <location>
        <begin position="243"/>
        <end position="269"/>
    </location>
</feature>
<keyword evidence="2" id="KW-0472">Membrane</keyword>
<dbReference type="EMBL" id="SPNV01000109">
    <property type="protein sequence ID" value="KAF5861095.1"/>
    <property type="molecule type" value="Genomic_DNA"/>
</dbReference>
<dbReference type="Pfam" id="PF20684">
    <property type="entry name" value="Fung_rhodopsin"/>
    <property type="match status" value="1"/>
</dbReference>
<evidence type="ECO:0000313" key="5">
    <source>
        <dbReference type="Proteomes" id="UP000541154"/>
    </source>
</evidence>
<dbReference type="InterPro" id="IPR049326">
    <property type="entry name" value="Rhodopsin_dom_fungi"/>
</dbReference>
<gene>
    <name evidence="4" type="ORF">ETB97_000606</name>
</gene>
<feature type="transmembrane region" description="Helical" evidence="2">
    <location>
        <begin position="52"/>
        <end position="76"/>
    </location>
</feature>
<feature type="transmembrane region" description="Helical" evidence="2">
    <location>
        <begin position="96"/>
        <end position="116"/>
    </location>
</feature>
<feature type="domain" description="Rhodopsin" evidence="3">
    <location>
        <begin position="49"/>
        <end position="272"/>
    </location>
</feature>
<comment type="caution">
    <text evidence="4">The sequence shown here is derived from an EMBL/GenBank/DDBJ whole genome shotgun (WGS) entry which is preliminary data.</text>
</comment>
<feature type="transmembrane region" description="Helical" evidence="2">
    <location>
        <begin position="137"/>
        <end position="155"/>
    </location>
</feature>
<evidence type="ECO:0000256" key="2">
    <source>
        <dbReference type="SAM" id="Phobius"/>
    </source>
</evidence>
<feature type="transmembrane region" description="Helical" evidence="2">
    <location>
        <begin position="211"/>
        <end position="231"/>
    </location>
</feature>
<protein>
    <recommendedName>
        <fullName evidence="3">Rhodopsin domain-containing protein</fullName>
    </recommendedName>
</protein>
<organism evidence="4 5">
    <name type="scientific">Petromyces alliaceus</name>
    <name type="common">Aspergillus alliaceus</name>
    <dbReference type="NCBI Taxonomy" id="209559"/>
    <lineage>
        <taxon>Eukaryota</taxon>
        <taxon>Fungi</taxon>
        <taxon>Dikarya</taxon>
        <taxon>Ascomycota</taxon>
        <taxon>Pezizomycotina</taxon>
        <taxon>Eurotiomycetes</taxon>
        <taxon>Eurotiomycetidae</taxon>
        <taxon>Eurotiales</taxon>
        <taxon>Aspergillaceae</taxon>
        <taxon>Aspergillus</taxon>
        <taxon>Aspergillus subgen. Circumdati</taxon>
    </lineage>
</organism>
<keyword evidence="2" id="KW-0812">Transmembrane</keyword>
<sequence length="360" mass="39563">MPIPSAPLRPLAEVTTDNHGAVVSVTAFVLLSITVIIVLIKSLSMIYLKRVVLSVDVPIWTSTIIALVQSILIQFAVDHGLGMHRDVLPSSIFDTYNQLIYVAELLTFSVLPLTKISTSNLIRLINANQSIDRSNKVTQIVILGWTVLAHLGYAFQCQTPHWRYIRSQCVGEGAIMYWIMTINMLIDVVLVVLPTTMLWNVQISFARRLKVMAAFASRTAVIVADAFQLSYLGQYLHSTDPTWTVLGVIVCNQVMMNAGIITTCIPTLYRFIDSLALGMNNVQVPEELELSSAKKSDRAVSNPSSAAHAQSSSQAKRGIFKVLHGPQPDNEREDGLLLSTRSITGNADDTNKPESVVSSI</sequence>
<dbReference type="PANTHER" id="PTHR38794">
    <property type="entry name" value="INTEGRAL MEMBRANE PROTEIN"/>
    <property type="match status" value="1"/>
</dbReference>
<reference evidence="4 5" key="1">
    <citation type="submission" date="2019-04" db="EMBL/GenBank/DDBJ databases">
        <title>Aspergillus burnettii sp. nov., novel species from soil in southeast Queensland.</title>
        <authorList>
            <person name="Gilchrist C.L.M."/>
            <person name="Pitt J.I."/>
            <person name="Lange L."/>
            <person name="Lacey H.J."/>
            <person name="Vuong D."/>
            <person name="Midgley D.J."/>
            <person name="Greenfield P."/>
            <person name="Bradbury M."/>
            <person name="Lacey E."/>
            <person name="Busk P.K."/>
            <person name="Pilgaard B."/>
            <person name="Chooi Y.H."/>
            <person name="Piggott A.M."/>
        </authorList>
    </citation>
    <scope>NUCLEOTIDE SEQUENCE [LARGE SCALE GENOMIC DNA]</scope>
    <source>
        <strain evidence="4 5">FRR 5400</strain>
    </source>
</reference>
<dbReference type="AlphaFoldDB" id="A0A8H6A764"/>
<name>A0A8H6A764_PETAA</name>
<dbReference type="Proteomes" id="UP000541154">
    <property type="component" value="Unassembled WGS sequence"/>
</dbReference>